<evidence type="ECO:0000313" key="7">
    <source>
        <dbReference type="EMBL" id="SFK85255.1"/>
    </source>
</evidence>
<evidence type="ECO:0000256" key="5">
    <source>
        <dbReference type="ARBA" id="ARBA00023002"/>
    </source>
</evidence>
<keyword evidence="5" id="KW-0560">Oxidoreductase</keyword>
<dbReference type="CDD" id="cd02136">
    <property type="entry name" value="PnbA_NfnB-like"/>
    <property type="match status" value="1"/>
</dbReference>
<proteinExistence type="inferred from homology"/>
<evidence type="ECO:0000256" key="1">
    <source>
        <dbReference type="ARBA" id="ARBA00001917"/>
    </source>
</evidence>
<dbReference type="InterPro" id="IPR000415">
    <property type="entry name" value="Nitroreductase-like"/>
</dbReference>
<sequence>MTQTDVDRLLAQRQSVRAFLTAPVTAADVSAILTSARLAPSGGNLQPGHFTALTGAPLNGLKGTLADAIADGRPQIDGYSYFPDPMPPQFKARQRGAGYALYEALGVARRDLTGRRAQFARNYAFFDAPVGIVVTIEQGMGKGCYMDLGMALMALFMAAQGRGLAATGIGALASYGDLVRSHLCLPDDHTVVCGIALGYADPAAPVNQFRTDRAEFDEYAQLRGFEG</sequence>
<accession>A0A1I4CWJ6</accession>
<dbReference type="PANTHER" id="PTHR43673">
    <property type="entry name" value="NAD(P)H NITROREDUCTASE YDGI-RELATED"/>
    <property type="match status" value="1"/>
</dbReference>
<dbReference type="AlphaFoldDB" id="A0A1I4CWJ6"/>
<protein>
    <submittedName>
        <fullName evidence="7">Nitroreductase</fullName>
    </submittedName>
</protein>
<evidence type="ECO:0000256" key="2">
    <source>
        <dbReference type="ARBA" id="ARBA00007118"/>
    </source>
</evidence>
<dbReference type="Pfam" id="PF00881">
    <property type="entry name" value="Nitroreductase"/>
    <property type="match status" value="1"/>
</dbReference>
<comment type="cofactor">
    <cofactor evidence="1">
        <name>FMN</name>
        <dbReference type="ChEBI" id="CHEBI:58210"/>
    </cofactor>
</comment>
<keyword evidence="4" id="KW-0288">FMN</keyword>
<keyword evidence="3" id="KW-0285">Flavoprotein</keyword>
<keyword evidence="8" id="KW-1185">Reference proteome</keyword>
<dbReference type="OrthoDB" id="9802510at2"/>
<name>A0A1I4CWJ6_9RHOB</name>
<dbReference type="PANTHER" id="PTHR43673:SF2">
    <property type="entry name" value="NITROREDUCTASE"/>
    <property type="match status" value="1"/>
</dbReference>
<gene>
    <name evidence="7" type="ORF">SAMN04488004_10337</name>
</gene>
<reference evidence="7 8" key="1">
    <citation type="submission" date="2016-10" db="EMBL/GenBank/DDBJ databases">
        <authorList>
            <person name="de Groot N.N."/>
        </authorList>
    </citation>
    <scope>NUCLEOTIDE SEQUENCE [LARGE SCALE GENOMIC DNA]</scope>
    <source>
        <strain evidence="7 8">DSM 16199</strain>
    </source>
</reference>
<dbReference type="Gene3D" id="3.40.109.10">
    <property type="entry name" value="NADH Oxidase"/>
    <property type="match status" value="1"/>
</dbReference>
<dbReference type="Proteomes" id="UP000199550">
    <property type="component" value="Unassembled WGS sequence"/>
</dbReference>
<dbReference type="InterPro" id="IPR029479">
    <property type="entry name" value="Nitroreductase"/>
</dbReference>
<evidence type="ECO:0000259" key="6">
    <source>
        <dbReference type="Pfam" id="PF00881"/>
    </source>
</evidence>
<evidence type="ECO:0000256" key="3">
    <source>
        <dbReference type="ARBA" id="ARBA00022630"/>
    </source>
</evidence>
<dbReference type="GO" id="GO:0016491">
    <property type="term" value="F:oxidoreductase activity"/>
    <property type="evidence" value="ECO:0007669"/>
    <property type="project" value="UniProtKB-KW"/>
</dbReference>
<dbReference type="EMBL" id="FOTF01000003">
    <property type="protein sequence ID" value="SFK85255.1"/>
    <property type="molecule type" value="Genomic_DNA"/>
</dbReference>
<dbReference type="SUPFAM" id="SSF55469">
    <property type="entry name" value="FMN-dependent nitroreductase-like"/>
    <property type="match status" value="1"/>
</dbReference>
<evidence type="ECO:0000256" key="4">
    <source>
        <dbReference type="ARBA" id="ARBA00022643"/>
    </source>
</evidence>
<dbReference type="STRING" id="195913.SAMN04488004_10337"/>
<evidence type="ECO:0000313" key="8">
    <source>
        <dbReference type="Proteomes" id="UP000199550"/>
    </source>
</evidence>
<dbReference type="RefSeq" id="WP_090185454.1">
    <property type="nucleotide sequence ID" value="NZ_FOTF01000003.1"/>
</dbReference>
<organism evidence="7 8">
    <name type="scientific">Loktanella salsilacus</name>
    <dbReference type="NCBI Taxonomy" id="195913"/>
    <lineage>
        <taxon>Bacteria</taxon>
        <taxon>Pseudomonadati</taxon>
        <taxon>Pseudomonadota</taxon>
        <taxon>Alphaproteobacteria</taxon>
        <taxon>Rhodobacterales</taxon>
        <taxon>Roseobacteraceae</taxon>
        <taxon>Loktanella</taxon>
    </lineage>
</organism>
<comment type="similarity">
    <text evidence="2">Belongs to the nitroreductase family.</text>
</comment>
<feature type="domain" description="Nitroreductase" evidence="6">
    <location>
        <begin position="10"/>
        <end position="199"/>
    </location>
</feature>